<feature type="domain" description="C3H1-type" evidence="17">
    <location>
        <begin position="910"/>
        <end position="937"/>
    </location>
</feature>
<evidence type="ECO:0000256" key="1">
    <source>
        <dbReference type="ARBA" id="ARBA00004567"/>
    </source>
</evidence>
<feature type="compositionally biased region" description="Polar residues" evidence="16">
    <location>
        <begin position="726"/>
        <end position="738"/>
    </location>
</feature>
<feature type="compositionally biased region" description="Low complexity" evidence="16">
    <location>
        <begin position="693"/>
        <end position="725"/>
    </location>
</feature>
<gene>
    <name evidence="18" type="ORF">HJC23_002611</name>
</gene>
<feature type="compositionally biased region" description="Polar residues" evidence="16">
    <location>
        <begin position="679"/>
        <end position="692"/>
    </location>
</feature>
<feature type="region of interest" description="Disordered" evidence="16">
    <location>
        <begin position="637"/>
        <end position="914"/>
    </location>
</feature>
<dbReference type="Pfam" id="PF18044">
    <property type="entry name" value="zf-CCCH_4"/>
    <property type="match status" value="1"/>
</dbReference>
<dbReference type="SUPFAM" id="SSF90229">
    <property type="entry name" value="CCCH zinc finger"/>
    <property type="match status" value="1"/>
</dbReference>
<keyword evidence="8" id="KW-0653">Protein transport</keyword>
<keyword evidence="11" id="KW-0539">Nucleus</keyword>
<feature type="compositionally biased region" description="Low complexity" evidence="16">
    <location>
        <begin position="860"/>
        <end position="887"/>
    </location>
</feature>
<feature type="compositionally biased region" description="Polar residues" evidence="16">
    <location>
        <begin position="750"/>
        <end position="762"/>
    </location>
</feature>
<evidence type="ECO:0000256" key="11">
    <source>
        <dbReference type="ARBA" id="ARBA00023242"/>
    </source>
</evidence>
<evidence type="ECO:0000259" key="17">
    <source>
        <dbReference type="PROSITE" id="PS50103"/>
    </source>
</evidence>
<dbReference type="Gene3D" id="2.30.30.1190">
    <property type="match status" value="1"/>
</dbReference>
<dbReference type="InterPro" id="IPR012476">
    <property type="entry name" value="GLE1"/>
</dbReference>
<dbReference type="PANTHER" id="PTHR12960:SF0">
    <property type="entry name" value="MRNA EXPORT FACTOR GLE1"/>
    <property type="match status" value="1"/>
</dbReference>
<evidence type="ECO:0000256" key="10">
    <source>
        <dbReference type="ARBA" id="ARBA00023132"/>
    </source>
</evidence>
<feature type="coiled-coil region" evidence="15">
    <location>
        <begin position="252"/>
        <end position="334"/>
    </location>
</feature>
<keyword evidence="10" id="KW-0906">Nuclear pore complex</keyword>
<feature type="compositionally biased region" description="Polar residues" evidence="16">
    <location>
        <begin position="771"/>
        <end position="815"/>
    </location>
</feature>
<dbReference type="SMART" id="SM00356">
    <property type="entry name" value="ZnF_C3H1"/>
    <property type="match status" value="1"/>
</dbReference>
<keyword evidence="15" id="KW-0175">Coiled coil</keyword>
<evidence type="ECO:0000313" key="18">
    <source>
        <dbReference type="EMBL" id="KAL3792804.1"/>
    </source>
</evidence>
<dbReference type="InterPro" id="IPR036855">
    <property type="entry name" value="Znf_CCCH_sf"/>
</dbReference>
<accession>A0ABD3PXC0</accession>
<reference evidence="18 19" key="1">
    <citation type="journal article" date="2020" name="G3 (Bethesda)">
        <title>Improved Reference Genome for Cyclotella cryptica CCMP332, a Model for Cell Wall Morphogenesis, Salinity Adaptation, and Lipid Production in Diatoms (Bacillariophyta).</title>
        <authorList>
            <person name="Roberts W.R."/>
            <person name="Downey K.M."/>
            <person name="Ruck E.C."/>
            <person name="Traller J.C."/>
            <person name="Alverson A.J."/>
        </authorList>
    </citation>
    <scope>NUCLEOTIDE SEQUENCE [LARGE SCALE GENOMIC DNA]</scope>
    <source>
        <strain evidence="18 19">CCMP332</strain>
    </source>
</reference>
<dbReference type="Gene3D" id="1.25.40.510">
    <property type="entry name" value="GLE1-like"/>
    <property type="match status" value="1"/>
</dbReference>
<feature type="compositionally biased region" description="Low complexity" evidence="16">
    <location>
        <begin position="739"/>
        <end position="749"/>
    </location>
</feature>
<name>A0ABD3PXC0_9STRA</name>
<feature type="compositionally biased region" description="Low complexity" evidence="16">
    <location>
        <begin position="940"/>
        <end position="953"/>
    </location>
</feature>
<dbReference type="Pfam" id="PF07817">
    <property type="entry name" value="GLE1"/>
    <property type="match status" value="1"/>
</dbReference>
<keyword evidence="6" id="KW-0509">mRNA transport</keyword>
<comment type="caution">
    <text evidence="18">The sequence shown here is derived from an EMBL/GenBank/DDBJ whole genome shotgun (WGS) entry which is preliminary data.</text>
</comment>
<evidence type="ECO:0000256" key="7">
    <source>
        <dbReference type="ARBA" id="ARBA00022833"/>
    </source>
</evidence>
<evidence type="ECO:0000313" key="19">
    <source>
        <dbReference type="Proteomes" id="UP001516023"/>
    </source>
</evidence>
<dbReference type="GO" id="GO:0008270">
    <property type="term" value="F:zinc ion binding"/>
    <property type="evidence" value="ECO:0007669"/>
    <property type="project" value="UniProtKB-KW"/>
</dbReference>
<dbReference type="GO" id="GO:0051028">
    <property type="term" value="P:mRNA transport"/>
    <property type="evidence" value="ECO:0007669"/>
    <property type="project" value="UniProtKB-KW"/>
</dbReference>
<feature type="zinc finger region" description="C3H1-type" evidence="14">
    <location>
        <begin position="910"/>
        <end position="937"/>
    </location>
</feature>
<dbReference type="InterPro" id="IPR038506">
    <property type="entry name" value="GLE1-like_sf"/>
</dbReference>
<dbReference type="Proteomes" id="UP001516023">
    <property type="component" value="Unassembled WGS sequence"/>
</dbReference>
<evidence type="ECO:0000256" key="2">
    <source>
        <dbReference type="ARBA" id="ARBA00011056"/>
    </source>
</evidence>
<dbReference type="InterPro" id="IPR041367">
    <property type="entry name" value="Znf-CCCH_4"/>
</dbReference>
<evidence type="ECO:0000256" key="9">
    <source>
        <dbReference type="ARBA" id="ARBA00023010"/>
    </source>
</evidence>
<keyword evidence="5 14" id="KW-0863">Zinc-finger</keyword>
<feature type="compositionally biased region" description="Basic and acidic residues" evidence="16">
    <location>
        <begin position="18"/>
        <end position="32"/>
    </location>
</feature>
<keyword evidence="7 14" id="KW-0862">Zinc</keyword>
<evidence type="ECO:0000256" key="8">
    <source>
        <dbReference type="ARBA" id="ARBA00022927"/>
    </source>
</evidence>
<comment type="similarity">
    <text evidence="2">Belongs to the GLE1 family.</text>
</comment>
<evidence type="ECO:0000256" key="3">
    <source>
        <dbReference type="ARBA" id="ARBA00022448"/>
    </source>
</evidence>
<evidence type="ECO:0000256" key="12">
    <source>
        <dbReference type="ARBA" id="ARBA00026227"/>
    </source>
</evidence>
<evidence type="ECO:0000256" key="5">
    <source>
        <dbReference type="ARBA" id="ARBA00022771"/>
    </source>
</evidence>
<sequence>MAPPRPPTHSTEFQWKFPPREFPCDARDKNWDESDNDEDDSSYTSSSSDESSPQLLSTKDDDDDDSSSSSFDGEEPPHPLGFESHGYGRTRFGLSPLALGWRNVPRNRNYDDNAWDAPVRVTPLRSELSWNHLYHDGISRVALFRDMDDSQTRRARRTMGEDDMTDGMDRIANLLRAATVNDTTTPSSASASTTTIVPYDNSKLIQLAQACEHHLRHELPHQMSRLASDRSKSYQSAIDGLMALLHADADQVAQAEQRIHARSKQREKEREDAQLEIKRREEQEELARQEEREARRIRLQRDEEARRMREEEDLARLEQLKRAEEEAVQEAQLKNAHVARAKEIVTKLDRLRTRLGEFDASKTVSKRRLAFKKIVNGKINTLSHDENKIKEVAALVVEAIQAAGRDDEQSSEEVSKLGRHYLVDLLASNLIVRVQADGFNGTRGDGFPLAACFAMVSTQCEELTDVLEGHLYVVCPMGVPVLEMQLEGSEVEQSDRSDEEKWMESLGMVREKSGEFESFDKFLHRTEGLISIMANIMSSLPSDHTLLGGHEGALTWLERFLELLPPPPTQPLPLLTAPVLVAFLTGAGHMLANKFSTNFKPLFQTIEKVVMNRLDDSPVGVPSATRLKKVMDGGFEGLKKNMPPGAVESLYDGKEGSGTASVALPPTGSSQGAFGRPTHTMNSSPFGQTASNSSPFGQPASSSSAFGQTGSSSSPFGQTGSSSTPFGQTGSGNASPFASSMSDSQPPSSFGQTVSANTSPFGTSMMDGDEGTQNSSWGSNAGTGSNPFSSSNLGTSSFGASTTPSSFASPQTQAAPSGAFGGQSNPFQSQSNPFGGGSKATPSPFGGQPTASPFGAPSNPFGGTTTTSAPAPSPFGAFSSQPQSNNPFGGGTFSSGSTSFGSGNSDNVKKDTRPPCKFFAKGSCRYGANCKFSHGDAAPTGGTNESFSSFGSSFGAGGNTGGGVPAPSPFGGGTGFGGSGFGTASPFSSNAQSNPFGGPRR</sequence>
<dbReference type="CDD" id="cd22249">
    <property type="entry name" value="UDM1_RNF168_RNF169-like"/>
    <property type="match status" value="1"/>
</dbReference>
<feature type="compositionally biased region" description="Polar residues" evidence="16">
    <location>
        <begin position="822"/>
        <end position="833"/>
    </location>
</feature>
<evidence type="ECO:0000256" key="13">
    <source>
        <dbReference type="ARBA" id="ARBA00029983"/>
    </source>
</evidence>
<keyword evidence="9" id="KW-0811">Translocation</keyword>
<evidence type="ECO:0000256" key="16">
    <source>
        <dbReference type="SAM" id="MobiDB-lite"/>
    </source>
</evidence>
<keyword evidence="4 14" id="KW-0479">Metal-binding</keyword>
<feature type="compositionally biased region" description="Low complexity" evidence="16">
    <location>
        <begin position="42"/>
        <end position="52"/>
    </location>
</feature>
<dbReference type="PROSITE" id="PS50103">
    <property type="entry name" value="ZF_C3H1"/>
    <property type="match status" value="1"/>
</dbReference>
<feature type="region of interest" description="Disordered" evidence="16">
    <location>
        <begin position="1"/>
        <end position="87"/>
    </location>
</feature>
<dbReference type="PANTHER" id="PTHR12960">
    <property type="entry name" value="GLE-1-RELATED"/>
    <property type="match status" value="1"/>
</dbReference>
<feature type="compositionally biased region" description="Low complexity" evidence="16">
    <location>
        <begin position="894"/>
        <end position="905"/>
    </location>
</feature>
<keyword evidence="3" id="KW-0813">Transport</keyword>
<feature type="compositionally biased region" description="Gly residues" evidence="16">
    <location>
        <begin position="954"/>
        <end position="981"/>
    </location>
</feature>
<dbReference type="EMBL" id="JABMIG020000098">
    <property type="protein sequence ID" value="KAL3792804.1"/>
    <property type="molecule type" value="Genomic_DNA"/>
</dbReference>
<dbReference type="GO" id="GO:0015031">
    <property type="term" value="P:protein transport"/>
    <property type="evidence" value="ECO:0007669"/>
    <property type="project" value="UniProtKB-KW"/>
</dbReference>
<comment type="subcellular location">
    <subcellularLocation>
        <location evidence="1">Nucleus</location>
        <location evidence="1">Nuclear pore complex</location>
    </subcellularLocation>
</comment>
<organism evidence="18 19">
    <name type="scientific">Cyclotella cryptica</name>
    <dbReference type="NCBI Taxonomy" id="29204"/>
    <lineage>
        <taxon>Eukaryota</taxon>
        <taxon>Sar</taxon>
        <taxon>Stramenopiles</taxon>
        <taxon>Ochrophyta</taxon>
        <taxon>Bacillariophyta</taxon>
        <taxon>Coscinodiscophyceae</taxon>
        <taxon>Thalassiosirophycidae</taxon>
        <taxon>Stephanodiscales</taxon>
        <taxon>Stephanodiscaceae</taxon>
        <taxon>Cyclotella</taxon>
    </lineage>
</organism>
<evidence type="ECO:0000256" key="14">
    <source>
        <dbReference type="PROSITE-ProRule" id="PRU00723"/>
    </source>
</evidence>
<dbReference type="InterPro" id="IPR000571">
    <property type="entry name" value="Znf_CCCH"/>
</dbReference>
<feature type="region of interest" description="Disordered" evidence="16">
    <location>
        <begin position="935"/>
        <end position="1001"/>
    </location>
</feature>
<dbReference type="GO" id="GO:0005643">
    <property type="term" value="C:nuclear pore"/>
    <property type="evidence" value="ECO:0007669"/>
    <property type="project" value="UniProtKB-SubCell"/>
</dbReference>
<proteinExistence type="inferred from homology"/>
<evidence type="ECO:0000256" key="6">
    <source>
        <dbReference type="ARBA" id="ARBA00022816"/>
    </source>
</evidence>
<evidence type="ECO:0000256" key="4">
    <source>
        <dbReference type="ARBA" id="ARBA00022723"/>
    </source>
</evidence>
<dbReference type="AlphaFoldDB" id="A0ABD3PXC0"/>
<evidence type="ECO:0000256" key="15">
    <source>
        <dbReference type="SAM" id="Coils"/>
    </source>
</evidence>
<keyword evidence="19" id="KW-1185">Reference proteome</keyword>
<protein>
    <recommendedName>
        <fullName evidence="12">mRNA export factor GLE1</fullName>
    </recommendedName>
    <alternativeName>
        <fullName evidence="13">Nucleoporin GLE1</fullName>
    </alternativeName>
</protein>